<evidence type="ECO:0000256" key="3">
    <source>
        <dbReference type="ARBA" id="ARBA00023054"/>
    </source>
</evidence>
<evidence type="ECO:0000313" key="8">
    <source>
        <dbReference type="Proteomes" id="UP000824540"/>
    </source>
</evidence>
<keyword evidence="3" id="KW-0175">Coiled coil</keyword>
<dbReference type="FunFam" id="3.30.70.330:FF:000019">
    <property type="entry name" value="heterogeneous nuclear ribonucleoproteins C1/C2 isoform X1"/>
    <property type="match status" value="1"/>
</dbReference>
<sequence length="434" mass="48334">MDGFSLCQSHTRLRVGKQCFACGPWVPQRILATITPPLTPPPHNPHPQHRDVKHRLSLAGLHHLHPVPPSAPAHFARGQAQKVLIEFVAEKPLSEQEQVQSDVERPSERGTNRCDICGAFGCPSAKTAQCSGSLRDFRQIQHLLWLQSKHRCGLTVPPSDLLSAQTSNITNKNDPKSINSRVFIGNLNTAVVKKSDVETIFSKYGRVLGCSVHKGYAFVQYASERHARGAVIGENGRVLAGQTLDINMAGEPKPNRPKGLKRSAAALGYDFDYDYYRDDFYDRLFEYRGRVSPVPRVVPVKRPRVALPLVRRVKSLPVKLLSRSSVIPNSSVKKPMKTNELQAIKLELTQIKSNIDALLGRLEQITEDKHSVTESRKSDESKSEISPEDSGSDTEDLTEEAQHSEVEDGEDGTQDECDDDMENNHLSEMESILQ</sequence>
<dbReference type="SMART" id="SM00360">
    <property type="entry name" value="RRM"/>
    <property type="match status" value="1"/>
</dbReference>
<organism evidence="7 8">
    <name type="scientific">Albula glossodonta</name>
    <name type="common">roundjaw bonefish</name>
    <dbReference type="NCBI Taxonomy" id="121402"/>
    <lineage>
        <taxon>Eukaryota</taxon>
        <taxon>Metazoa</taxon>
        <taxon>Chordata</taxon>
        <taxon>Craniata</taxon>
        <taxon>Vertebrata</taxon>
        <taxon>Euteleostomi</taxon>
        <taxon>Actinopterygii</taxon>
        <taxon>Neopterygii</taxon>
        <taxon>Teleostei</taxon>
        <taxon>Albuliformes</taxon>
        <taxon>Albulidae</taxon>
        <taxon>Albula</taxon>
    </lineage>
</organism>
<comment type="similarity">
    <text evidence="1">Belongs to the RRM HNRPC family. RALY subfamily.</text>
</comment>
<dbReference type="GO" id="GO:0005634">
    <property type="term" value="C:nucleus"/>
    <property type="evidence" value="ECO:0007669"/>
    <property type="project" value="TreeGrafter"/>
</dbReference>
<dbReference type="InterPro" id="IPR051186">
    <property type="entry name" value="RRM_HNRPC/RALY_subfam"/>
</dbReference>
<keyword evidence="2 4" id="KW-0694">RNA-binding</keyword>
<feature type="region of interest" description="Disordered" evidence="5">
    <location>
        <begin position="369"/>
        <end position="434"/>
    </location>
</feature>
<dbReference type="AlphaFoldDB" id="A0A8T2NWA8"/>
<evidence type="ECO:0000313" key="7">
    <source>
        <dbReference type="EMBL" id="KAG9340677.1"/>
    </source>
</evidence>
<dbReference type="GO" id="GO:0003723">
    <property type="term" value="F:RNA binding"/>
    <property type="evidence" value="ECO:0007669"/>
    <property type="project" value="UniProtKB-UniRule"/>
</dbReference>
<evidence type="ECO:0000256" key="1">
    <source>
        <dbReference type="ARBA" id="ARBA00008631"/>
    </source>
</evidence>
<dbReference type="Pfam" id="PF00076">
    <property type="entry name" value="RRM_1"/>
    <property type="match status" value="1"/>
</dbReference>
<dbReference type="Proteomes" id="UP000824540">
    <property type="component" value="Unassembled WGS sequence"/>
</dbReference>
<dbReference type="OrthoDB" id="6730379at2759"/>
<evidence type="ECO:0000259" key="6">
    <source>
        <dbReference type="PROSITE" id="PS50102"/>
    </source>
</evidence>
<dbReference type="EMBL" id="JAFBMS010000041">
    <property type="protein sequence ID" value="KAG9340677.1"/>
    <property type="molecule type" value="Genomic_DNA"/>
</dbReference>
<dbReference type="InterPro" id="IPR000504">
    <property type="entry name" value="RRM_dom"/>
</dbReference>
<feature type="compositionally biased region" description="Acidic residues" evidence="5">
    <location>
        <begin position="386"/>
        <end position="399"/>
    </location>
</feature>
<protein>
    <recommendedName>
        <fullName evidence="6">RRM domain-containing protein</fullName>
    </recommendedName>
</protein>
<accession>A0A8T2NWA8</accession>
<name>A0A8T2NWA8_9TELE</name>
<evidence type="ECO:0000256" key="2">
    <source>
        <dbReference type="ARBA" id="ARBA00022884"/>
    </source>
</evidence>
<evidence type="ECO:0000256" key="4">
    <source>
        <dbReference type="PROSITE-ProRule" id="PRU00176"/>
    </source>
</evidence>
<comment type="caution">
    <text evidence="7">The sequence shown here is derived from an EMBL/GenBank/DDBJ whole genome shotgun (WGS) entry which is preliminary data.</text>
</comment>
<gene>
    <name evidence="7" type="ORF">JZ751_021235</name>
</gene>
<dbReference type="PANTHER" id="PTHR13968">
    <property type="entry name" value="HETEROGENEOUS NUCLEAR RIBONUCLEOPROTEIN"/>
    <property type="match status" value="1"/>
</dbReference>
<dbReference type="Gene3D" id="3.30.70.330">
    <property type="match status" value="1"/>
</dbReference>
<feature type="domain" description="RRM" evidence="6">
    <location>
        <begin position="180"/>
        <end position="251"/>
    </location>
</feature>
<dbReference type="InterPro" id="IPR012677">
    <property type="entry name" value="Nucleotide-bd_a/b_plait_sf"/>
</dbReference>
<dbReference type="InterPro" id="IPR035979">
    <property type="entry name" value="RBD_domain_sf"/>
</dbReference>
<keyword evidence="8" id="KW-1185">Reference proteome</keyword>
<dbReference type="PROSITE" id="PS50102">
    <property type="entry name" value="RRM"/>
    <property type="match status" value="1"/>
</dbReference>
<dbReference type="InterPro" id="IPR034502">
    <property type="entry name" value="RALY_RRM"/>
</dbReference>
<proteinExistence type="inferred from homology"/>
<feature type="compositionally biased region" description="Acidic residues" evidence="5">
    <location>
        <begin position="407"/>
        <end position="421"/>
    </location>
</feature>
<reference evidence="7" key="1">
    <citation type="thesis" date="2021" institute="BYU ScholarsArchive" country="Provo, UT, USA">
        <title>Applications of and Algorithms for Genome Assembly and Genomic Analyses with an Emphasis on Marine Teleosts.</title>
        <authorList>
            <person name="Pickett B.D."/>
        </authorList>
    </citation>
    <scope>NUCLEOTIDE SEQUENCE</scope>
    <source>
        <strain evidence="7">HI-2016</strain>
    </source>
</reference>
<evidence type="ECO:0000256" key="5">
    <source>
        <dbReference type="SAM" id="MobiDB-lite"/>
    </source>
</evidence>
<dbReference type="PANTHER" id="PTHR13968:SF6">
    <property type="entry name" value="RNA-BINDING PROTEIN RALY"/>
    <property type="match status" value="1"/>
</dbReference>
<dbReference type="SUPFAM" id="SSF54928">
    <property type="entry name" value="RNA-binding domain, RBD"/>
    <property type="match status" value="1"/>
</dbReference>
<dbReference type="CDD" id="cd12604">
    <property type="entry name" value="RRM_RALY"/>
    <property type="match status" value="1"/>
</dbReference>
<feature type="compositionally biased region" description="Basic and acidic residues" evidence="5">
    <location>
        <begin position="369"/>
        <end position="385"/>
    </location>
</feature>